<evidence type="ECO:0008006" key="3">
    <source>
        <dbReference type="Google" id="ProtNLM"/>
    </source>
</evidence>
<evidence type="ECO:0000313" key="2">
    <source>
        <dbReference type="EMBL" id="CAG6706795.1"/>
    </source>
</evidence>
<proteinExistence type="predicted"/>
<sequence length="147" mass="16690">MLSCLMSLTILMFGCCFFCFRQTWLGFLSPLAEGTGLVERDGGNESRFSVNVVVDSHHSTVGEEDVVFAFNSSSLVSTLVGAKVKCVWLIFYFVFVLVRGWFFSCWIFFLWSARYKGDHTDEQQTAHDFLHFELRGGGLTSVKKKTK</sequence>
<dbReference type="EMBL" id="HBUF01343530">
    <property type="protein sequence ID" value="CAG6706795.1"/>
    <property type="molecule type" value="Transcribed_RNA"/>
</dbReference>
<dbReference type="EMBL" id="HBUF01169284">
    <property type="protein sequence ID" value="CAG6651846.1"/>
    <property type="molecule type" value="Transcribed_RNA"/>
</dbReference>
<accession>A0A8D8UGN4</accession>
<reference evidence="2" key="1">
    <citation type="submission" date="2021-05" db="EMBL/GenBank/DDBJ databases">
        <authorList>
            <person name="Alioto T."/>
            <person name="Alioto T."/>
            <person name="Gomez Garrido J."/>
        </authorList>
    </citation>
    <scope>NUCLEOTIDE SEQUENCE</scope>
</reference>
<feature type="transmembrane region" description="Helical" evidence="1">
    <location>
        <begin position="89"/>
        <end position="111"/>
    </location>
</feature>
<evidence type="ECO:0000256" key="1">
    <source>
        <dbReference type="SAM" id="Phobius"/>
    </source>
</evidence>
<dbReference type="AlphaFoldDB" id="A0A8D8UGN4"/>
<keyword evidence="1" id="KW-0472">Membrane</keyword>
<keyword evidence="1" id="KW-1133">Transmembrane helix</keyword>
<name>A0A8D8UGN4_9HEMI</name>
<organism evidence="2">
    <name type="scientific">Cacopsylla melanoneura</name>
    <dbReference type="NCBI Taxonomy" id="428564"/>
    <lineage>
        <taxon>Eukaryota</taxon>
        <taxon>Metazoa</taxon>
        <taxon>Ecdysozoa</taxon>
        <taxon>Arthropoda</taxon>
        <taxon>Hexapoda</taxon>
        <taxon>Insecta</taxon>
        <taxon>Pterygota</taxon>
        <taxon>Neoptera</taxon>
        <taxon>Paraneoptera</taxon>
        <taxon>Hemiptera</taxon>
        <taxon>Sternorrhyncha</taxon>
        <taxon>Psylloidea</taxon>
        <taxon>Psyllidae</taxon>
        <taxon>Psyllinae</taxon>
        <taxon>Cacopsylla</taxon>
    </lineage>
</organism>
<keyword evidence="1" id="KW-0812">Transmembrane</keyword>
<protein>
    <recommendedName>
        <fullName evidence="3">Transmembrane protein</fullName>
    </recommendedName>
</protein>